<proteinExistence type="predicted"/>
<accession>A0ABV5LNF7</accession>
<dbReference type="EC" id="2.1.1.-" evidence="4"/>
<comment type="caution">
    <text evidence="4">The sequence shown here is derived from an EMBL/GenBank/DDBJ whole genome shotgun (WGS) entry which is preliminary data.</text>
</comment>
<dbReference type="SUPFAM" id="SSF53335">
    <property type="entry name" value="S-adenosyl-L-methionine-dependent methyltransferases"/>
    <property type="match status" value="1"/>
</dbReference>
<dbReference type="Gene3D" id="3.40.50.150">
    <property type="entry name" value="Vaccinia Virus protein VP39"/>
    <property type="match status" value="1"/>
</dbReference>
<dbReference type="InterPro" id="IPR002935">
    <property type="entry name" value="SAM_O-MeTrfase"/>
</dbReference>
<keyword evidence="5" id="KW-1185">Reference proteome</keyword>
<reference evidence="4 5" key="1">
    <citation type="submission" date="2024-09" db="EMBL/GenBank/DDBJ databases">
        <authorList>
            <person name="Sun Q."/>
            <person name="Mori K."/>
        </authorList>
    </citation>
    <scope>NUCLEOTIDE SEQUENCE [LARGE SCALE GENOMIC DNA]</scope>
    <source>
        <strain evidence="4 5">TISTR 1856</strain>
    </source>
</reference>
<evidence type="ECO:0000256" key="2">
    <source>
        <dbReference type="ARBA" id="ARBA00022679"/>
    </source>
</evidence>
<dbReference type="PROSITE" id="PS51682">
    <property type="entry name" value="SAM_OMT_I"/>
    <property type="match status" value="1"/>
</dbReference>
<dbReference type="EMBL" id="JBHMDM010000001">
    <property type="protein sequence ID" value="MFB9375592.1"/>
    <property type="molecule type" value="Genomic_DNA"/>
</dbReference>
<evidence type="ECO:0000256" key="1">
    <source>
        <dbReference type="ARBA" id="ARBA00022603"/>
    </source>
</evidence>
<dbReference type="InterPro" id="IPR050362">
    <property type="entry name" value="Cation-dep_OMT"/>
</dbReference>
<dbReference type="InterPro" id="IPR029063">
    <property type="entry name" value="SAM-dependent_MTases_sf"/>
</dbReference>
<dbReference type="PANTHER" id="PTHR10509:SF14">
    <property type="entry name" value="CAFFEOYL-COA O-METHYLTRANSFERASE 3-RELATED"/>
    <property type="match status" value="1"/>
</dbReference>
<keyword evidence="3" id="KW-0949">S-adenosyl-L-methionine</keyword>
<keyword evidence="2 4" id="KW-0808">Transferase</keyword>
<gene>
    <name evidence="4" type="ORF">ACFFVI_01290</name>
</gene>
<dbReference type="Proteomes" id="UP001589748">
    <property type="component" value="Unassembled WGS sequence"/>
</dbReference>
<evidence type="ECO:0000313" key="4">
    <source>
        <dbReference type="EMBL" id="MFB9375592.1"/>
    </source>
</evidence>
<evidence type="ECO:0000313" key="5">
    <source>
        <dbReference type="Proteomes" id="UP001589748"/>
    </source>
</evidence>
<dbReference type="RefSeq" id="WP_380140254.1">
    <property type="nucleotide sequence ID" value="NZ_JBHLUI010000012.1"/>
</dbReference>
<evidence type="ECO:0000256" key="3">
    <source>
        <dbReference type="ARBA" id="ARBA00022691"/>
    </source>
</evidence>
<protein>
    <submittedName>
        <fullName evidence="4">O-methyltransferase</fullName>
        <ecNumber evidence="4">2.1.1.-</ecNumber>
    </submittedName>
</protein>
<dbReference type="PANTHER" id="PTHR10509">
    <property type="entry name" value="O-METHYLTRANSFERASE-RELATED"/>
    <property type="match status" value="1"/>
</dbReference>
<keyword evidence="1 4" id="KW-0489">Methyltransferase</keyword>
<dbReference type="CDD" id="cd02440">
    <property type="entry name" value="AdoMet_MTases"/>
    <property type="match status" value="1"/>
</dbReference>
<organism evidence="4 5">
    <name type="scientific">Kineococcus gynurae</name>
    <dbReference type="NCBI Taxonomy" id="452979"/>
    <lineage>
        <taxon>Bacteria</taxon>
        <taxon>Bacillati</taxon>
        <taxon>Actinomycetota</taxon>
        <taxon>Actinomycetes</taxon>
        <taxon>Kineosporiales</taxon>
        <taxon>Kineosporiaceae</taxon>
        <taxon>Kineococcus</taxon>
    </lineage>
</organism>
<dbReference type="GO" id="GO:0032259">
    <property type="term" value="P:methylation"/>
    <property type="evidence" value="ECO:0007669"/>
    <property type="project" value="UniProtKB-KW"/>
</dbReference>
<dbReference type="Pfam" id="PF01596">
    <property type="entry name" value="Methyltransf_3"/>
    <property type="match status" value="1"/>
</dbReference>
<sequence>MTSSRDGAGPETWAEVDDYLTATLLPEDEVLELALDENAAAGLPAIDVSPLQGALLGMLARLVGARTVLEIGTLGGYSTIHLARALPADGRVVTCEYEPRHAEVAARNLAAAGMAGRVEIRVGAALDTLPGLREDVSAGRRPPFDLVFVDADKQNNVNYLTWALELTRPGSLIVVDNVVRAGRVLDESGTDPVVVGSRGVLEAMGAEDRLEVTALQMVGAKGWDGFALARVR</sequence>
<dbReference type="GO" id="GO:0008168">
    <property type="term" value="F:methyltransferase activity"/>
    <property type="evidence" value="ECO:0007669"/>
    <property type="project" value="UniProtKB-KW"/>
</dbReference>
<name>A0ABV5LNF7_9ACTN</name>